<protein>
    <submittedName>
        <fullName evidence="8">Type II secretion system secretin GspD</fullName>
    </submittedName>
</protein>
<evidence type="ECO:0000256" key="5">
    <source>
        <dbReference type="RuleBase" id="RU004004"/>
    </source>
</evidence>
<comment type="caution">
    <text evidence="8">The sequence shown here is derived from an EMBL/GenBank/DDBJ whole genome shotgun (WGS) entry which is preliminary data.</text>
</comment>
<dbReference type="InterPro" id="IPR005644">
    <property type="entry name" value="NolW-like"/>
</dbReference>
<dbReference type="PROSITE" id="PS00875">
    <property type="entry name" value="T2SP_D"/>
    <property type="match status" value="1"/>
</dbReference>
<comment type="similarity">
    <text evidence="4">Belongs to the bacterial secretin family.</text>
</comment>
<dbReference type="PANTHER" id="PTHR30332:SF17">
    <property type="entry name" value="TYPE IV PILIATION SYSTEM PROTEIN DR_0774-RELATED"/>
    <property type="match status" value="1"/>
</dbReference>
<reference evidence="9" key="1">
    <citation type="journal article" date="2019" name="Int. J. Syst. Evol. Microbiol.">
        <title>The Global Catalogue of Microorganisms (GCM) 10K type strain sequencing project: providing services to taxonomists for standard genome sequencing and annotation.</title>
        <authorList>
            <consortium name="The Broad Institute Genomics Platform"/>
            <consortium name="The Broad Institute Genome Sequencing Center for Infectious Disease"/>
            <person name="Wu L."/>
            <person name="Ma J."/>
        </authorList>
    </citation>
    <scope>NUCLEOTIDE SEQUENCE [LARGE SCALE GENOMIC DNA]</scope>
    <source>
        <strain evidence="9">JCM 15608</strain>
    </source>
</reference>
<evidence type="ECO:0000259" key="7">
    <source>
        <dbReference type="Pfam" id="PF03958"/>
    </source>
</evidence>
<dbReference type="EMBL" id="BAAAFA010000004">
    <property type="protein sequence ID" value="GAA0815215.1"/>
    <property type="molecule type" value="Genomic_DNA"/>
</dbReference>
<dbReference type="PANTHER" id="PTHR30332">
    <property type="entry name" value="PROBABLE GENERAL SECRETION PATHWAY PROTEIN D"/>
    <property type="match status" value="1"/>
</dbReference>
<keyword evidence="9" id="KW-1185">Reference proteome</keyword>
<dbReference type="InterPro" id="IPR038591">
    <property type="entry name" value="NolW-like_sf"/>
</dbReference>
<keyword evidence="5" id="KW-0813">Transport</keyword>
<dbReference type="Pfam" id="PF00263">
    <property type="entry name" value="Secretin"/>
    <property type="match status" value="1"/>
</dbReference>
<evidence type="ECO:0000256" key="3">
    <source>
        <dbReference type="ARBA" id="ARBA00023136"/>
    </source>
</evidence>
<feature type="domain" description="NolW-like" evidence="7">
    <location>
        <begin position="348"/>
        <end position="431"/>
    </location>
</feature>
<keyword evidence="2" id="KW-0732">Signal</keyword>
<sequence>MKTFDQNIKKIIITFALLSLVACTTTKDNKAPLEKKNLRDSEILVKPSILRTNISEEAEPENGLPESDVTGTFSVTEVSDLGGLNESIDKAKKELQLEGEPITFVADQLTIKEFSNKVFNELLNMNYVLAPELAASKTSLTLNISSPISRTAFYASVNEILVQNSISTYRKDNILYLAKASSSNKKNSITLGIGVNEEDVPDISGQITHIVPYTYSESRNITSIMKKLSTAKVTINSAQKLIILEGEREEITRALKLINMLDVPRAYGRKIRLFEFAHMAPEDAIEQITGLLKEDGFSLNNPADISFVPMTRINSFVAYAASEAVINRIHYWAKKLDVPLAGDQKQYFVYKPKYAKAEEMQSALQTLLNDTASNTPVKKPGEAINKADTNNAGGTTTFSLDKQQNALIFNVTPMKYKQILSLLEKIDVLPGQVILDVTILEVTLKDDMKSGINWLYDNSQTKPNVSKIDFLSSGSIGALFTSGNWQADLNWSEEQDDARVISRPYLIVRDGESASISSGDQIPIITQVVEDVGNNGSVSNSVQYRSTGVNVSLTPTINSNGVISLSVSMSVSSSKASANTQVQTPTITNRAINTEIIARNGQTVALGGLIQENKNAIDNGVPVIGSLPIVGKLFSSTTDTFTRTELVMLITTKIVRDSVQVDEFSEAMSELYSAPIVIK</sequence>
<evidence type="ECO:0000259" key="6">
    <source>
        <dbReference type="Pfam" id="PF00263"/>
    </source>
</evidence>
<evidence type="ECO:0000313" key="9">
    <source>
        <dbReference type="Proteomes" id="UP001500021"/>
    </source>
</evidence>
<name>A0ABP3WI94_9GAMM</name>
<dbReference type="InterPro" id="IPR001775">
    <property type="entry name" value="GspD/PilQ"/>
</dbReference>
<dbReference type="PROSITE" id="PS51257">
    <property type="entry name" value="PROKAR_LIPOPROTEIN"/>
    <property type="match status" value="1"/>
</dbReference>
<evidence type="ECO:0000313" key="8">
    <source>
        <dbReference type="EMBL" id="GAA0815215.1"/>
    </source>
</evidence>
<dbReference type="InterPro" id="IPR050810">
    <property type="entry name" value="Bact_Secretion_Sys_Channel"/>
</dbReference>
<feature type="domain" description="Type II/III secretion system secretin-like" evidence="6">
    <location>
        <begin position="493"/>
        <end position="656"/>
    </location>
</feature>
<organism evidence="8 9">
    <name type="scientific">Colwellia asteriadis</name>
    <dbReference type="NCBI Taxonomy" id="517723"/>
    <lineage>
        <taxon>Bacteria</taxon>
        <taxon>Pseudomonadati</taxon>
        <taxon>Pseudomonadota</taxon>
        <taxon>Gammaproteobacteria</taxon>
        <taxon>Alteromonadales</taxon>
        <taxon>Colwelliaceae</taxon>
        <taxon>Colwellia</taxon>
    </lineage>
</organism>
<evidence type="ECO:0000256" key="2">
    <source>
        <dbReference type="ARBA" id="ARBA00022729"/>
    </source>
</evidence>
<evidence type="ECO:0000256" key="1">
    <source>
        <dbReference type="ARBA" id="ARBA00004370"/>
    </source>
</evidence>
<keyword evidence="3" id="KW-0472">Membrane</keyword>
<gene>
    <name evidence="8" type="primary">gspD_2</name>
    <name evidence="8" type="ORF">GCM10009111_13190</name>
</gene>
<dbReference type="InterPro" id="IPR004845">
    <property type="entry name" value="T2SS_GspD_CS"/>
</dbReference>
<dbReference type="InterPro" id="IPR004846">
    <property type="entry name" value="T2SS/T3SS_dom"/>
</dbReference>
<evidence type="ECO:0000256" key="4">
    <source>
        <dbReference type="RuleBase" id="RU004003"/>
    </source>
</evidence>
<dbReference type="RefSeq" id="WP_343816478.1">
    <property type="nucleotide sequence ID" value="NZ_BAAAFA010000004.1"/>
</dbReference>
<dbReference type="PRINTS" id="PR00811">
    <property type="entry name" value="BCTERIALGSPD"/>
</dbReference>
<accession>A0ABP3WI94</accession>
<dbReference type="PRINTS" id="PR01032">
    <property type="entry name" value="PHAGEIV"/>
</dbReference>
<dbReference type="Pfam" id="PF03958">
    <property type="entry name" value="Secretin_N"/>
    <property type="match status" value="1"/>
</dbReference>
<proteinExistence type="inferred from homology"/>
<comment type="subcellular location">
    <subcellularLocation>
        <location evidence="5">Cell outer membrane</location>
    </subcellularLocation>
    <subcellularLocation>
        <location evidence="1">Membrane</location>
    </subcellularLocation>
</comment>
<dbReference type="Gene3D" id="3.30.1370.120">
    <property type="match status" value="2"/>
</dbReference>
<dbReference type="Proteomes" id="UP001500021">
    <property type="component" value="Unassembled WGS sequence"/>
</dbReference>